<evidence type="ECO:0000256" key="1">
    <source>
        <dbReference type="SAM" id="MobiDB-lite"/>
    </source>
</evidence>
<comment type="caution">
    <text evidence="2">The sequence shown here is derived from an EMBL/GenBank/DDBJ whole genome shotgun (WGS) entry which is preliminary data.</text>
</comment>
<protein>
    <submittedName>
        <fullName evidence="2">Uncharacterized protein</fullName>
    </submittedName>
</protein>
<proteinExistence type="predicted"/>
<feature type="compositionally biased region" description="Basic residues" evidence="1">
    <location>
        <begin position="429"/>
        <end position="439"/>
    </location>
</feature>
<dbReference type="Proteomes" id="UP001295684">
    <property type="component" value="Unassembled WGS sequence"/>
</dbReference>
<feature type="compositionally biased region" description="Basic and acidic residues" evidence="1">
    <location>
        <begin position="190"/>
        <end position="235"/>
    </location>
</feature>
<feature type="region of interest" description="Disordered" evidence="1">
    <location>
        <begin position="406"/>
        <end position="439"/>
    </location>
</feature>
<evidence type="ECO:0000313" key="3">
    <source>
        <dbReference type="Proteomes" id="UP001295684"/>
    </source>
</evidence>
<keyword evidence="3" id="KW-1185">Reference proteome</keyword>
<reference evidence="2" key="1">
    <citation type="submission" date="2023-07" db="EMBL/GenBank/DDBJ databases">
        <authorList>
            <consortium name="AG Swart"/>
            <person name="Singh M."/>
            <person name="Singh A."/>
            <person name="Seah K."/>
            <person name="Emmerich C."/>
        </authorList>
    </citation>
    <scope>NUCLEOTIDE SEQUENCE</scope>
    <source>
        <strain evidence="2">DP1</strain>
    </source>
</reference>
<gene>
    <name evidence="2" type="ORF">ECRASSUSDP1_LOCUS2387</name>
</gene>
<accession>A0AAD1X2Y2</accession>
<name>A0AAD1X2Y2_EUPCR</name>
<feature type="region of interest" description="Disordered" evidence="1">
    <location>
        <begin position="180"/>
        <end position="235"/>
    </location>
</feature>
<organism evidence="2 3">
    <name type="scientific">Euplotes crassus</name>
    <dbReference type="NCBI Taxonomy" id="5936"/>
    <lineage>
        <taxon>Eukaryota</taxon>
        <taxon>Sar</taxon>
        <taxon>Alveolata</taxon>
        <taxon>Ciliophora</taxon>
        <taxon>Intramacronucleata</taxon>
        <taxon>Spirotrichea</taxon>
        <taxon>Hypotrichia</taxon>
        <taxon>Euplotida</taxon>
        <taxon>Euplotidae</taxon>
        <taxon>Moneuplotes</taxon>
    </lineage>
</organism>
<sequence>MVFDKSSKKVKHLKKIIQKLDPKQKDLENQLEEVVGKYVDGVVTKITKGDVQVEEEGKVSCKEVAINWEVKTKRAAFQKALINLRNQGQDLTQKDINFRLDCLEKLIKCKEYNNIDIYQLGFPKEIVEECNNFLLLEQEEVPAEILDLTKQRKNPVSTKAHSDNDQLKIADELVKKMKQEKLAKKKKEKEKRSMLKEKLKKQEEEYTRRQKEAEERAKTERHEKMMKMKEKEESRRRQILENQNIYIQNLKKIPKPLYKKIEKQFEEEYVMPELEKRKKELAEKRSFMKPINAEEIAQHKRKYEEQRRIEETKRENKFKVDSEYDPKKYHSVFLDNVLDSDAKLKEELRKKSFEVSELTSKKKNYSKLIMETHKPQISKRKKMEMELIKQNLKQPTAFERIKKRMVSSSQNRGSDGFSKLNHSTVNHSAGRRSPRRHKKNDVDWRSMNRIVGIPKPEKNFVKINYLKRSSRKEPEEHHSEYKQNDWDSEIKKYDGEDRISYMKEKARAIEEVALRKEQHLKHGQHQSTEDRNEVNDMIIDSIKAKIALLDNID</sequence>
<evidence type="ECO:0000313" key="2">
    <source>
        <dbReference type="EMBL" id="CAI2361078.1"/>
    </source>
</evidence>
<dbReference type="AlphaFoldDB" id="A0AAD1X2Y2"/>
<dbReference type="EMBL" id="CAMPGE010002277">
    <property type="protein sequence ID" value="CAI2361078.1"/>
    <property type="molecule type" value="Genomic_DNA"/>
</dbReference>